<evidence type="ECO:0000256" key="8">
    <source>
        <dbReference type="ARBA" id="ARBA00047989"/>
    </source>
</evidence>
<dbReference type="CDD" id="cd16833">
    <property type="entry name" value="YfiH"/>
    <property type="match status" value="1"/>
</dbReference>
<dbReference type="GO" id="GO:0005507">
    <property type="term" value="F:copper ion binding"/>
    <property type="evidence" value="ECO:0007669"/>
    <property type="project" value="TreeGrafter"/>
</dbReference>
<dbReference type="Gene3D" id="3.60.140.10">
    <property type="entry name" value="CNF1/YfiH-like putative cysteine hydrolases"/>
    <property type="match status" value="1"/>
</dbReference>
<dbReference type="NCBIfam" id="TIGR00726">
    <property type="entry name" value="peptidoglycan editing factor PgeF"/>
    <property type="match status" value="1"/>
</dbReference>
<dbReference type="InterPro" id="IPR012337">
    <property type="entry name" value="RNaseH-like_sf"/>
</dbReference>
<gene>
    <name evidence="12" type="primary">pgeF</name>
    <name evidence="12" type="ORF">H9838_04330</name>
</gene>
<evidence type="ECO:0000256" key="1">
    <source>
        <dbReference type="ARBA" id="ARBA00000553"/>
    </source>
</evidence>
<dbReference type="InterPro" id="IPR003730">
    <property type="entry name" value="Cu_polyphenol_OxRdtase"/>
</dbReference>
<dbReference type="EMBL" id="DXDU01000068">
    <property type="protein sequence ID" value="HIY26386.1"/>
    <property type="molecule type" value="Genomic_DNA"/>
</dbReference>
<dbReference type="SMART" id="SM00479">
    <property type="entry name" value="EXOIII"/>
    <property type="match status" value="1"/>
</dbReference>
<reference evidence="12" key="1">
    <citation type="journal article" date="2021" name="PeerJ">
        <title>Extensive microbial diversity within the chicken gut microbiome revealed by metagenomics and culture.</title>
        <authorList>
            <person name="Gilroy R."/>
            <person name="Ravi A."/>
            <person name="Getino M."/>
            <person name="Pursley I."/>
            <person name="Horton D.L."/>
            <person name="Alikhan N.F."/>
            <person name="Baker D."/>
            <person name="Gharbi K."/>
            <person name="Hall N."/>
            <person name="Watson M."/>
            <person name="Adriaenssens E.M."/>
            <person name="Foster-Nyarko E."/>
            <person name="Jarju S."/>
            <person name="Secka A."/>
            <person name="Antonio M."/>
            <person name="Oren A."/>
            <person name="Chaudhuri R.R."/>
            <person name="La Ragione R."/>
            <person name="Hildebrand F."/>
            <person name="Pallen M.J."/>
        </authorList>
    </citation>
    <scope>NUCLEOTIDE SEQUENCE</scope>
    <source>
        <strain evidence="12">1282</strain>
    </source>
</reference>
<proteinExistence type="inferred from homology"/>
<evidence type="ECO:0000313" key="12">
    <source>
        <dbReference type="EMBL" id="HIY26386.1"/>
    </source>
</evidence>
<dbReference type="InterPro" id="IPR036397">
    <property type="entry name" value="RNaseH_sf"/>
</dbReference>
<keyword evidence="6" id="KW-0378">Hydrolase</keyword>
<dbReference type="PANTHER" id="PTHR30616:SF2">
    <property type="entry name" value="PURINE NUCLEOSIDE PHOSPHORYLASE LACC1"/>
    <property type="match status" value="1"/>
</dbReference>
<keyword evidence="4" id="KW-0808">Transferase</keyword>
<dbReference type="Pfam" id="PF02578">
    <property type="entry name" value="Cu-oxidase_4"/>
    <property type="match status" value="1"/>
</dbReference>
<evidence type="ECO:0000259" key="11">
    <source>
        <dbReference type="SMART" id="SM00479"/>
    </source>
</evidence>
<dbReference type="InterPro" id="IPR038371">
    <property type="entry name" value="Cu_polyphenol_OxRdtase_sf"/>
</dbReference>
<name>A0A9D1YCF4_9FIRM</name>
<dbReference type="GO" id="GO:0003676">
    <property type="term" value="F:nucleic acid binding"/>
    <property type="evidence" value="ECO:0007669"/>
    <property type="project" value="InterPro"/>
</dbReference>
<comment type="caution">
    <text evidence="12">The sequence shown here is derived from an EMBL/GenBank/DDBJ whole genome shotgun (WGS) entry which is preliminary data.</text>
</comment>
<evidence type="ECO:0000256" key="4">
    <source>
        <dbReference type="ARBA" id="ARBA00022679"/>
    </source>
</evidence>
<evidence type="ECO:0000313" key="13">
    <source>
        <dbReference type="Proteomes" id="UP000823915"/>
    </source>
</evidence>
<comment type="function">
    <text evidence="2">Purine nucleoside enzyme that catalyzes the phosphorolysis of adenosine and inosine nucleosides, yielding D-ribose 1-phosphate and the respective free bases, adenine and hypoxanthine. Also catalyzes the phosphorolysis of S-methyl-5'-thioadenosine into adenine and S-methyl-5-thio-alpha-D-ribose 1-phosphate. Also has adenosine deaminase activity.</text>
</comment>
<keyword evidence="7" id="KW-0862">Zinc</keyword>
<evidence type="ECO:0000256" key="10">
    <source>
        <dbReference type="ARBA" id="ARBA00049893"/>
    </source>
</evidence>
<protein>
    <submittedName>
        <fullName evidence="12">Peptidoglycan editing factor PgeF</fullName>
    </submittedName>
</protein>
<dbReference type="SUPFAM" id="SSF64438">
    <property type="entry name" value="CNF1/YfiH-like putative cysteine hydrolases"/>
    <property type="match status" value="1"/>
</dbReference>
<dbReference type="InterPro" id="IPR013520">
    <property type="entry name" value="Ribonucl_H"/>
</dbReference>
<sequence length="564" mass="62669">MDIVILDLEWNAAYSRRIKGYINEIIQFGAVKVSPGLQEKSCFSCFVKPQVSKHVNTLVTDLTSITDDNLTGGLTFMQAVSRFKKWAGECLLLTWGTSDILALIENCRYFSGDGQVPFLTRYCDLQRYAQERMGLGTKEQVGLSKAAELLGLDLSGMDHHRALDDSRMALEILKKVYHPQAMAPFVQECGAEFYRKITFKTTYICDLNSPLVEAGHLRFPCPKCGGESRRKTRWALKNKSFRAEFQCGSCGYPFAGRLTIKQKYEGLTVSKKTYPVAVIQAPRAPQPGPLGNMDLTFPQGVGVLRFAQWREENWVNHAFTTRVGGVSQKEFAAMNLGFRRGDDDGKVAENYRLFCAAAGFDPESLVCGAQDHHVNIRRVTAENRGTGIWREKDMESIDGLCTDDPAVTLVIYCADCVPLYFLDPAHRAIGLAHAGWRGTAAGMAREMVERMGKEFGTRPQDLLVAVGPSIGPECFEVDAPVGEEFLKLPQSGKFVSGPQGEKYHVDLWECNRQFLLSAGVREERITLGKVCTMCESDLLFSHRKTRGRRGSNCAMLALSGEGQG</sequence>
<dbReference type="Proteomes" id="UP000823915">
    <property type="component" value="Unassembled WGS sequence"/>
</dbReference>
<keyword evidence="5" id="KW-0479">Metal-binding</keyword>
<comment type="catalytic activity">
    <reaction evidence="9">
        <text>adenosine + phosphate = alpha-D-ribose 1-phosphate + adenine</text>
        <dbReference type="Rhea" id="RHEA:27642"/>
        <dbReference type="ChEBI" id="CHEBI:16335"/>
        <dbReference type="ChEBI" id="CHEBI:16708"/>
        <dbReference type="ChEBI" id="CHEBI:43474"/>
        <dbReference type="ChEBI" id="CHEBI:57720"/>
        <dbReference type="EC" id="2.4.2.1"/>
    </reaction>
    <physiologicalReaction direction="left-to-right" evidence="9">
        <dbReference type="Rhea" id="RHEA:27643"/>
    </physiologicalReaction>
</comment>
<organism evidence="12 13">
    <name type="scientific">Candidatus Acutalibacter pullistercoris</name>
    <dbReference type="NCBI Taxonomy" id="2838418"/>
    <lineage>
        <taxon>Bacteria</taxon>
        <taxon>Bacillati</taxon>
        <taxon>Bacillota</taxon>
        <taxon>Clostridia</taxon>
        <taxon>Eubacteriales</taxon>
        <taxon>Acutalibacteraceae</taxon>
        <taxon>Acutalibacter</taxon>
    </lineage>
</organism>
<comment type="catalytic activity">
    <reaction evidence="10">
        <text>S-methyl-5'-thioadenosine + phosphate = 5-(methylsulfanyl)-alpha-D-ribose 1-phosphate + adenine</text>
        <dbReference type="Rhea" id="RHEA:11852"/>
        <dbReference type="ChEBI" id="CHEBI:16708"/>
        <dbReference type="ChEBI" id="CHEBI:17509"/>
        <dbReference type="ChEBI" id="CHEBI:43474"/>
        <dbReference type="ChEBI" id="CHEBI:58533"/>
        <dbReference type="EC" id="2.4.2.28"/>
    </reaction>
    <physiologicalReaction direction="left-to-right" evidence="10">
        <dbReference type="Rhea" id="RHEA:11853"/>
    </physiologicalReaction>
</comment>
<evidence type="ECO:0000256" key="3">
    <source>
        <dbReference type="ARBA" id="ARBA00007353"/>
    </source>
</evidence>
<dbReference type="PANTHER" id="PTHR30616">
    <property type="entry name" value="UNCHARACTERIZED PROTEIN YFIH"/>
    <property type="match status" value="1"/>
</dbReference>
<evidence type="ECO:0000256" key="9">
    <source>
        <dbReference type="ARBA" id="ARBA00048968"/>
    </source>
</evidence>
<dbReference type="CDD" id="cd06133">
    <property type="entry name" value="ERI-1_3'hExo_like"/>
    <property type="match status" value="1"/>
</dbReference>
<evidence type="ECO:0000256" key="7">
    <source>
        <dbReference type="ARBA" id="ARBA00022833"/>
    </source>
</evidence>
<accession>A0A9D1YCF4</accession>
<evidence type="ECO:0000256" key="2">
    <source>
        <dbReference type="ARBA" id="ARBA00003215"/>
    </source>
</evidence>
<dbReference type="Pfam" id="PF00929">
    <property type="entry name" value="RNase_T"/>
    <property type="match status" value="1"/>
</dbReference>
<dbReference type="GO" id="GO:0017061">
    <property type="term" value="F:S-methyl-5-thioadenosine phosphorylase activity"/>
    <property type="evidence" value="ECO:0007669"/>
    <property type="project" value="UniProtKB-EC"/>
</dbReference>
<dbReference type="GO" id="GO:0000175">
    <property type="term" value="F:3'-5'-RNA exonuclease activity"/>
    <property type="evidence" value="ECO:0007669"/>
    <property type="project" value="InterPro"/>
</dbReference>
<dbReference type="SUPFAM" id="SSF53098">
    <property type="entry name" value="Ribonuclease H-like"/>
    <property type="match status" value="1"/>
</dbReference>
<evidence type="ECO:0000256" key="5">
    <source>
        <dbReference type="ARBA" id="ARBA00022723"/>
    </source>
</evidence>
<dbReference type="InterPro" id="IPR047201">
    <property type="entry name" value="ERI-1_3'hExo-like"/>
</dbReference>
<feature type="domain" description="Exonuclease" evidence="11">
    <location>
        <begin position="2"/>
        <end position="182"/>
    </location>
</feature>
<dbReference type="InterPro" id="IPR011324">
    <property type="entry name" value="Cytotoxic_necrot_fac-like_cat"/>
</dbReference>
<dbReference type="AlphaFoldDB" id="A0A9D1YCF4"/>
<evidence type="ECO:0000256" key="6">
    <source>
        <dbReference type="ARBA" id="ARBA00022801"/>
    </source>
</evidence>
<dbReference type="Gene3D" id="3.30.420.10">
    <property type="entry name" value="Ribonuclease H-like superfamily/Ribonuclease H"/>
    <property type="match status" value="1"/>
</dbReference>
<reference evidence="12" key="2">
    <citation type="submission" date="2021-04" db="EMBL/GenBank/DDBJ databases">
        <authorList>
            <person name="Gilroy R."/>
        </authorList>
    </citation>
    <scope>NUCLEOTIDE SEQUENCE</scope>
    <source>
        <strain evidence="12">1282</strain>
    </source>
</reference>
<comment type="catalytic activity">
    <reaction evidence="1">
        <text>inosine + phosphate = alpha-D-ribose 1-phosphate + hypoxanthine</text>
        <dbReference type="Rhea" id="RHEA:27646"/>
        <dbReference type="ChEBI" id="CHEBI:17368"/>
        <dbReference type="ChEBI" id="CHEBI:17596"/>
        <dbReference type="ChEBI" id="CHEBI:43474"/>
        <dbReference type="ChEBI" id="CHEBI:57720"/>
        <dbReference type="EC" id="2.4.2.1"/>
    </reaction>
    <physiologicalReaction direction="left-to-right" evidence="1">
        <dbReference type="Rhea" id="RHEA:27647"/>
    </physiologicalReaction>
</comment>
<comment type="similarity">
    <text evidence="3">Belongs to the purine nucleoside phosphorylase YfiH/LACC1 family.</text>
</comment>
<comment type="catalytic activity">
    <reaction evidence="8">
        <text>adenosine + H2O + H(+) = inosine + NH4(+)</text>
        <dbReference type="Rhea" id="RHEA:24408"/>
        <dbReference type="ChEBI" id="CHEBI:15377"/>
        <dbReference type="ChEBI" id="CHEBI:15378"/>
        <dbReference type="ChEBI" id="CHEBI:16335"/>
        <dbReference type="ChEBI" id="CHEBI:17596"/>
        <dbReference type="ChEBI" id="CHEBI:28938"/>
        <dbReference type="EC" id="3.5.4.4"/>
    </reaction>
    <physiologicalReaction direction="left-to-right" evidence="8">
        <dbReference type="Rhea" id="RHEA:24409"/>
    </physiologicalReaction>
</comment>